<feature type="region of interest" description="Disordered" evidence="1">
    <location>
        <begin position="33"/>
        <end position="57"/>
    </location>
</feature>
<dbReference type="RefSeq" id="XP_013022675.1">
    <property type="nucleotide sequence ID" value="XM_013167221.1"/>
</dbReference>
<dbReference type="Proteomes" id="UP000015464">
    <property type="component" value="Unassembled WGS sequence"/>
</dbReference>
<gene>
    <name evidence="2" type="ORF">SPOG_02116</name>
</gene>
<organism evidence="2 3">
    <name type="scientific">Schizosaccharomyces cryophilus (strain OY26 / ATCC MYA-4695 / CBS 11777 / NBRC 106824 / NRRL Y48691)</name>
    <name type="common">Fission yeast</name>
    <dbReference type="NCBI Taxonomy" id="653667"/>
    <lineage>
        <taxon>Eukaryota</taxon>
        <taxon>Fungi</taxon>
        <taxon>Dikarya</taxon>
        <taxon>Ascomycota</taxon>
        <taxon>Taphrinomycotina</taxon>
        <taxon>Schizosaccharomycetes</taxon>
        <taxon>Schizosaccharomycetales</taxon>
        <taxon>Schizosaccharomycetaceae</taxon>
        <taxon>Schizosaccharomyces</taxon>
    </lineage>
</organism>
<dbReference type="PANTHER" id="PTHR42051:SF1">
    <property type="entry name" value="MEIOTICALLY UP-REGULATED PROTEIN PB1A10.08"/>
    <property type="match status" value="1"/>
</dbReference>
<evidence type="ECO:0000313" key="2">
    <source>
        <dbReference type="EMBL" id="EPY52797.1"/>
    </source>
</evidence>
<evidence type="ECO:0000313" key="3">
    <source>
        <dbReference type="Proteomes" id="UP000015464"/>
    </source>
</evidence>
<dbReference type="EMBL" id="KE546989">
    <property type="protein sequence ID" value="EPY52797.1"/>
    <property type="molecule type" value="Genomic_DNA"/>
</dbReference>
<protein>
    <submittedName>
        <fullName evidence="2">Uncharacterized protein</fullName>
    </submittedName>
</protein>
<keyword evidence="3" id="KW-1185">Reference proteome</keyword>
<dbReference type="AlphaFoldDB" id="S9X6T7"/>
<evidence type="ECO:0000256" key="1">
    <source>
        <dbReference type="SAM" id="MobiDB-lite"/>
    </source>
</evidence>
<proteinExistence type="predicted"/>
<reference evidence="2 3" key="1">
    <citation type="journal article" date="2011" name="Science">
        <title>Comparative functional genomics of the fission yeasts.</title>
        <authorList>
            <person name="Rhind N."/>
            <person name="Chen Z."/>
            <person name="Yassour M."/>
            <person name="Thompson D.A."/>
            <person name="Haas B.J."/>
            <person name="Habib N."/>
            <person name="Wapinski I."/>
            <person name="Roy S."/>
            <person name="Lin M.F."/>
            <person name="Heiman D.I."/>
            <person name="Young S.K."/>
            <person name="Furuya K."/>
            <person name="Guo Y."/>
            <person name="Pidoux A."/>
            <person name="Chen H.M."/>
            <person name="Robbertse B."/>
            <person name="Goldberg J.M."/>
            <person name="Aoki K."/>
            <person name="Bayne E.H."/>
            <person name="Berlin A.M."/>
            <person name="Desjardins C.A."/>
            <person name="Dobbs E."/>
            <person name="Dukaj L."/>
            <person name="Fan L."/>
            <person name="FitzGerald M.G."/>
            <person name="French C."/>
            <person name="Gujja S."/>
            <person name="Hansen K."/>
            <person name="Keifenheim D."/>
            <person name="Levin J.Z."/>
            <person name="Mosher R.A."/>
            <person name="Mueller C.A."/>
            <person name="Pfiffner J."/>
            <person name="Priest M."/>
            <person name="Russ C."/>
            <person name="Smialowska A."/>
            <person name="Swoboda P."/>
            <person name="Sykes S.M."/>
            <person name="Vaughn M."/>
            <person name="Vengrova S."/>
            <person name="Yoder R."/>
            <person name="Zeng Q."/>
            <person name="Allshire R."/>
            <person name="Baulcombe D."/>
            <person name="Birren B.W."/>
            <person name="Brown W."/>
            <person name="Ekwall K."/>
            <person name="Kellis M."/>
            <person name="Leatherwood J."/>
            <person name="Levin H."/>
            <person name="Margalit H."/>
            <person name="Martienssen R."/>
            <person name="Nieduszynski C.A."/>
            <person name="Spatafora J.W."/>
            <person name="Friedman N."/>
            <person name="Dalgaard J.Z."/>
            <person name="Baumann P."/>
            <person name="Niki H."/>
            <person name="Regev A."/>
            <person name="Nusbaum C."/>
        </authorList>
    </citation>
    <scope>NUCLEOTIDE SEQUENCE [LARGE SCALE GENOMIC DNA]</scope>
    <source>
        <strain evidence="3">OY26 / ATCC MYA-4695 / CBS 11777 / NBRC 106824 / NRRL Y48691</strain>
    </source>
</reference>
<name>S9X6T7_SCHCR</name>
<dbReference type="HOGENOM" id="CLU_660829_0_0_1"/>
<dbReference type="GeneID" id="25036440"/>
<sequence>MNIRLFNRVELDSCVYNSSQGELLADFPNCNSLSEKSSQKEDSSVGSRKSSKHHRYPQAGDLTLQLLQDTTISVPLKFKIHRRDRLSRLSNKRLLHANLNHMLSPSSQPLHNDDDFAFLFSTQPQTRISGPTLTNNSRKTLFFNNFLLHHHCANPCCGRVLTNRKSDSKVSQASSQSLVYYLDSVSFEPKRDVPNYPVFEAADSDHPLAVSWEFIQQVRQASSLPSPESSQSFSSTLQGRKSLRKRSSTFSLSDLGSTFKKRLRSFSASISGVMYRKNPAIQEPIEPTLTRPSNRMTLQKLNRDNWFMEDGILHTSSPSDTPLLPWNEVLVRKEMRRPRLNSDFFRVYVLERQMRRAGKLSVHSAGRAQFISHPKPSMMNMFSSPLQIQL</sequence>
<dbReference type="PANTHER" id="PTHR42051">
    <property type="entry name" value="MEIOTICALLY UP-REGULATED PROTEIN PB1A10.08"/>
    <property type="match status" value="1"/>
</dbReference>
<accession>S9X6T7</accession>
<dbReference type="OMA" id="AQFISHP"/>
<dbReference type="OrthoDB" id="4181307at2759"/>
<dbReference type="InterPro" id="IPR034443">
    <property type="entry name" value="PB1A10.08"/>
</dbReference>